<feature type="non-terminal residue" evidence="2">
    <location>
        <position position="1"/>
    </location>
</feature>
<sequence>ETQHLVDAQPLQQRNQDAGEGEEQEDFPQKGKGVLLLHGGPWIE</sequence>
<organism evidence="2">
    <name type="scientific">Tanacetum cinerariifolium</name>
    <name type="common">Dalmatian daisy</name>
    <name type="synonym">Chrysanthemum cinerariifolium</name>
    <dbReference type="NCBI Taxonomy" id="118510"/>
    <lineage>
        <taxon>Eukaryota</taxon>
        <taxon>Viridiplantae</taxon>
        <taxon>Streptophyta</taxon>
        <taxon>Embryophyta</taxon>
        <taxon>Tracheophyta</taxon>
        <taxon>Spermatophyta</taxon>
        <taxon>Magnoliopsida</taxon>
        <taxon>eudicotyledons</taxon>
        <taxon>Gunneridae</taxon>
        <taxon>Pentapetalae</taxon>
        <taxon>asterids</taxon>
        <taxon>campanulids</taxon>
        <taxon>Asterales</taxon>
        <taxon>Asteraceae</taxon>
        <taxon>Asteroideae</taxon>
        <taxon>Anthemideae</taxon>
        <taxon>Anthemidinae</taxon>
        <taxon>Tanacetum</taxon>
    </lineage>
</organism>
<feature type="non-terminal residue" evidence="2">
    <location>
        <position position="44"/>
    </location>
</feature>
<dbReference type="EMBL" id="BKCJ011841316">
    <property type="protein sequence ID" value="GFD57458.1"/>
    <property type="molecule type" value="Genomic_DNA"/>
</dbReference>
<proteinExistence type="predicted"/>
<accession>A0A699XHK4</accession>
<reference evidence="2" key="1">
    <citation type="journal article" date="2019" name="Sci. Rep.">
        <title>Draft genome of Tanacetum cinerariifolium, the natural source of mosquito coil.</title>
        <authorList>
            <person name="Yamashiro T."/>
            <person name="Shiraishi A."/>
            <person name="Satake H."/>
            <person name="Nakayama K."/>
        </authorList>
    </citation>
    <scope>NUCLEOTIDE SEQUENCE</scope>
</reference>
<evidence type="ECO:0000313" key="2">
    <source>
        <dbReference type="EMBL" id="GFD57458.1"/>
    </source>
</evidence>
<protein>
    <submittedName>
        <fullName evidence="2">Uncharacterized protein</fullName>
    </submittedName>
</protein>
<gene>
    <name evidence="2" type="ORF">Tci_929427</name>
</gene>
<evidence type="ECO:0000256" key="1">
    <source>
        <dbReference type="SAM" id="MobiDB-lite"/>
    </source>
</evidence>
<name>A0A699XHK4_TANCI</name>
<comment type="caution">
    <text evidence="2">The sequence shown here is derived from an EMBL/GenBank/DDBJ whole genome shotgun (WGS) entry which is preliminary data.</text>
</comment>
<feature type="region of interest" description="Disordered" evidence="1">
    <location>
        <begin position="1"/>
        <end position="44"/>
    </location>
</feature>
<dbReference type="AlphaFoldDB" id="A0A699XHK4"/>